<dbReference type="Proteomes" id="UP001148629">
    <property type="component" value="Unassembled WGS sequence"/>
</dbReference>
<evidence type="ECO:0000313" key="2">
    <source>
        <dbReference type="Proteomes" id="UP001148629"/>
    </source>
</evidence>
<gene>
    <name evidence="1" type="ORF">NM208_g4963</name>
</gene>
<proteinExistence type="predicted"/>
<reference evidence="1" key="1">
    <citation type="submission" date="2022-08" db="EMBL/GenBank/DDBJ databases">
        <title>Genome Sequence of Fusarium decemcellulare.</title>
        <authorList>
            <person name="Buettner E."/>
        </authorList>
    </citation>
    <scope>NUCLEOTIDE SEQUENCE</scope>
    <source>
        <strain evidence="1">Babe19</strain>
    </source>
</reference>
<dbReference type="EMBL" id="JANRMS010000395">
    <property type="protein sequence ID" value="KAJ3540661.1"/>
    <property type="molecule type" value="Genomic_DNA"/>
</dbReference>
<organism evidence="1 2">
    <name type="scientific">Fusarium decemcellulare</name>
    <dbReference type="NCBI Taxonomy" id="57161"/>
    <lineage>
        <taxon>Eukaryota</taxon>
        <taxon>Fungi</taxon>
        <taxon>Dikarya</taxon>
        <taxon>Ascomycota</taxon>
        <taxon>Pezizomycotina</taxon>
        <taxon>Sordariomycetes</taxon>
        <taxon>Hypocreomycetidae</taxon>
        <taxon>Hypocreales</taxon>
        <taxon>Nectriaceae</taxon>
        <taxon>Fusarium</taxon>
        <taxon>Fusarium decemcellulare species complex</taxon>
    </lineage>
</organism>
<keyword evidence="2" id="KW-1185">Reference proteome</keyword>
<evidence type="ECO:0000313" key="1">
    <source>
        <dbReference type="EMBL" id="KAJ3540661.1"/>
    </source>
</evidence>
<accession>A0ACC1SIV8</accession>
<comment type="caution">
    <text evidence="1">The sequence shown here is derived from an EMBL/GenBank/DDBJ whole genome shotgun (WGS) entry which is preliminary data.</text>
</comment>
<name>A0ACC1SIV8_9HYPO</name>
<protein>
    <submittedName>
        <fullName evidence="1">Uncharacterized protein</fullName>
    </submittedName>
</protein>
<sequence>MKSPEEELIRQATVSPHWLADGRSFWYLRHESSHKSSFDLVDIDQKIRGPVFDHKDLAKKLQRQTGREICHNSLPFAWIEVPDTSHIRFLFSDKKWQYGPENILKEIPNDDSNDDRLLDKEVPSKRSCRPVYISMVNHHIHPVQVFWIHWDGEPLFHAKVEVGATEQVCACEGYVWRIVDDASGETLAIYSVPNQSSDELVIRERTNQAPKPHTADEKQESPELDNVRQSKRRIFVSDDSLWLQDTDGTRVQLAAGNEDNKYDASNLYLSPDSQFAVAWQFKPEQEHLIHLVESSPPDQLEPKLKSIQYLKPGDRTQESTPRLFDLDNRTEVMIDKFLFANHHHLANIGWSHNSQEYRFIFNERGHQHLRVLSIHLNGRIGVVVEESSSTFIDYSSKMYCWAMEGEMIWSSERDGYNHLYLVDLNTGVKAQITRGEWNVRSVDHIDESRRRIWLKVLGAVPGQDPYYAYPAYVNFDGTEFTVLVKENGTHFWSWSPDKRYLVDSFSRVDQPPKTRLLDGETGEEIMFLEGLTEIFREWTAPEIFVAPGRDATTPIHGIIIRPSDFDESKSYPVIEDVYAGPQDFFAPKSFSTLSVQQKWANDGYIVVQLDGMGTNWRSKAFHDVCYKNLKDGGLPDRIAWIKAAASTRPWMDISRVGIFGGSAGGQNAAAAVLHYGDFYKAAAADCGCHDNRMDKLWWNEQWMGHPVDESYAECSNVTHATKLKGALMLIVGGLDTNVDPSSTMQLVHALNEADKEYELLYMPLGGHVCGRSEYGQRRQRAFFKRHLAT</sequence>